<protein>
    <recommendedName>
        <fullName evidence="4">Cyclase</fullName>
    </recommendedName>
</protein>
<gene>
    <name evidence="1" type="ORF">NTE_00240</name>
    <name evidence="2" type="ORF">NTE_03068</name>
</gene>
<reference evidence="1 3" key="1">
    <citation type="journal article" date="2014" name="PLoS ONE">
        <title>Genome Sequence of Candidatus Nitrososphaera evergladensis from Group I.1b Enriched from Everglades Soil Reveals Novel Genomic Features of the Ammonia-Oxidizing Archaea.</title>
        <authorList>
            <person name="Zhalnina K.V."/>
            <person name="Dias R."/>
            <person name="Leonard M.T."/>
            <person name="Dorr de Quadros P."/>
            <person name="Camargo F.A."/>
            <person name="Drew J.C."/>
            <person name="Farmerie W.G."/>
            <person name="Daroub S.H."/>
            <person name="Triplett E.W."/>
        </authorList>
    </citation>
    <scope>NUCLEOTIDE SEQUENCE [LARGE SCALE GENOMIC DNA]</scope>
    <source>
        <strain evidence="1 3">SR1</strain>
    </source>
</reference>
<sequence length="102" mass="12011">MTTTIVRIEHAVGNFEAWKKMFDTDPLKREKSGVRRYRILRPKDDQNYVMIDLEFDNATRAQAMAEALRKMWESSKDAQTVMQNPKVRVVEVAETNEYREDA</sequence>
<dbReference type="KEGG" id="nev:NTE_00240"/>
<dbReference type="SUPFAM" id="SSF54909">
    <property type="entry name" value="Dimeric alpha+beta barrel"/>
    <property type="match status" value="1"/>
</dbReference>
<keyword evidence="3" id="KW-1185">Reference proteome</keyword>
<dbReference type="Proteomes" id="UP000028194">
    <property type="component" value="Chromosome"/>
</dbReference>
<dbReference type="EMBL" id="CP007174">
    <property type="protein sequence ID" value="AIF85102.1"/>
    <property type="molecule type" value="Genomic_DNA"/>
</dbReference>
<dbReference type="RefSeq" id="WP_148699329.1">
    <property type="nucleotide sequence ID" value="NZ_CP007174.1"/>
</dbReference>
<dbReference type="KEGG" id="nev:NTE_03068"/>
<dbReference type="EMBL" id="CP007174">
    <property type="protein sequence ID" value="AIF82322.1"/>
    <property type="molecule type" value="Genomic_DNA"/>
</dbReference>
<evidence type="ECO:0000313" key="3">
    <source>
        <dbReference type="Proteomes" id="UP000028194"/>
    </source>
</evidence>
<name>A0A075MND9_9ARCH</name>
<proteinExistence type="predicted"/>
<evidence type="ECO:0008006" key="4">
    <source>
        <dbReference type="Google" id="ProtNLM"/>
    </source>
</evidence>
<evidence type="ECO:0000313" key="1">
    <source>
        <dbReference type="EMBL" id="AIF82322.1"/>
    </source>
</evidence>
<dbReference type="AlphaFoldDB" id="A0A075MND9"/>
<dbReference type="GeneID" id="41598732"/>
<organism evidence="1 3">
    <name type="scientific">Candidatus Nitrososphaera evergladensis SR1</name>
    <dbReference type="NCBI Taxonomy" id="1459636"/>
    <lineage>
        <taxon>Archaea</taxon>
        <taxon>Nitrososphaerota</taxon>
        <taxon>Nitrososphaeria</taxon>
        <taxon>Nitrososphaerales</taxon>
        <taxon>Nitrososphaeraceae</taxon>
        <taxon>Nitrososphaera</taxon>
    </lineage>
</organism>
<evidence type="ECO:0000313" key="2">
    <source>
        <dbReference type="EMBL" id="AIF85102.1"/>
    </source>
</evidence>
<dbReference type="InterPro" id="IPR011008">
    <property type="entry name" value="Dimeric_a/b-barrel"/>
</dbReference>
<accession>A0A075MND9</accession>
<dbReference type="HOGENOM" id="CLU_2344901_0_0_2"/>